<feature type="DNA-binding region" description="HMG box" evidence="4">
    <location>
        <begin position="110"/>
        <end position="178"/>
    </location>
</feature>
<dbReference type="SUPFAM" id="SSF47095">
    <property type="entry name" value="HMG-box"/>
    <property type="match status" value="1"/>
</dbReference>
<dbReference type="PROSITE" id="PS50118">
    <property type="entry name" value="HMG_BOX_2"/>
    <property type="match status" value="1"/>
</dbReference>
<dbReference type="SMART" id="SM00398">
    <property type="entry name" value="HMG"/>
    <property type="match status" value="1"/>
</dbReference>
<dbReference type="GO" id="GO:0005634">
    <property type="term" value="C:nucleus"/>
    <property type="evidence" value="ECO:0007669"/>
    <property type="project" value="UniProtKB-UniRule"/>
</dbReference>
<dbReference type="CDD" id="cd01389">
    <property type="entry name" value="HMG-box_ROX1-like"/>
    <property type="match status" value="1"/>
</dbReference>
<evidence type="ECO:0000256" key="2">
    <source>
        <dbReference type="ARBA" id="ARBA00023125"/>
    </source>
</evidence>
<keyword evidence="3" id="KW-0804">Transcription</keyword>
<proteinExistence type="predicted"/>
<dbReference type="GO" id="GO:0000122">
    <property type="term" value="P:negative regulation of transcription by RNA polymerase II"/>
    <property type="evidence" value="ECO:0007669"/>
    <property type="project" value="TreeGrafter"/>
</dbReference>
<dbReference type="EMBL" id="JAFEKC020000017">
    <property type="protein sequence ID" value="KAK0510038.1"/>
    <property type="molecule type" value="Genomic_DNA"/>
</dbReference>
<dbReference type="InterPro" id="IPR009071">
    <property type="entry name" value="HMG_box_dom"/>
</dbReference>
<dbReference type="AlphaFoldDB" id="A0AA39QYH3"/>
<evidence type="ECO:0000256" key="1">
    <source>
        <dbReference type="ARBA" id="ARBA00023015"/>
    </source>
</evidence>
<evidence type="ECO:0000256" key="3">
    <source>
        <dbReference type="ARBA" id="ARBA00023163"/>
    </source>
</evidence>
<keyword evidence="1" id="KW-0805">Transcription regulation</keyword>
<evidence type="ECO:0000256" key="5">
    <source>
        <dbReference type="SAM" id="MobiDB-lite"/>
    </source>
</evidence>
<protein>
    <recommendedName>
        <fullName evidence="6">HMG box domain-containing protein</fullName>
    </recommendedName>
</protein>
<name>A0AA39QYH3_9LECA</name>
<sequence length="367" mass="40345">MNTAPAAMAQSQHVSQLLNTAWHQSYKHRIATGFSQVVEIPLALAASIGPQGIDALVKQYSGLIVAPVSALEDNVRGILKIAPSHLVTGHEIVIPGVEKPQVKTAKKSKIARPPNAFILYRKEYHPVIKAENPEFHNNQISIELGLKWKNEDARVKEYYIDLAKKVKARHLLQHPNYQYKPRKPSEKKRRVTRRKNTSSANAIHSESASSDKPAANSIEASSGEVVLPVPEVPKNSAGNAMLELGNQDIDDEIFEKMINEYNQSFSTQPNHVNTVIAEATTTPVIYGELSEDSQNDSNFHLALQNDNPFEPNGLAGLDDIFNTPSGFEDLLAAEAEAARQTKAIFDMAHGGNTASILARMSSVFEED</sequence>
<dbReference type="FunFam" id="1.10.30.10:FF:000041">
    <property type="entry name" value="HMG box family protein"/>
    <property type="match status" value="1"/>
</dbReference>
<dbReference type="InterPro" id="IPR036910">
    <property type="entry name" value="HMG_box_dom_sf"/>
</dbReference>
<reference evidence="7" key="1">
    <citation type="submission" date="2023-03" db="EMBL/GenBank/DDBJ databases">
        <title>Complete genome of Cladonia borealis.</title>
        <authorList>
            <person name="Park H."/>
        </authorList>
    </citation>
    <scope>NUCLEOTIDE SEQUENCE</scope>
    <source>
        <strain evidence="7">ANT050790</strain>
    </source>
</reference>
<dbReference type="InterPro" id="IPR050140">
    <property type="entry name" value="SRY-related_HMG-box_TF-like"/>
</dbReference>
<dbReference type="GO" id="GO:0000978">
    <property type="term" value="F:RNA polymerase II cis-regulatory region sequence-specific DNA binding"/>
    <property type="evidence" value="ECO:0007669"/>
    <property type="project" value="TreeGrafter"/>
</dbReference>
<evidence type="ECO:0000313" key="8">
    <source>
        <dbReference type="Proteomes" id="UP001166286"/>
    </source>
</evidence>
<dbReference type="Proteomes" id="UP001166286">
    <property type="component" value="Unassembled WGS sequence"/>
</dbReference>
<evidence type="ECO:0000256" key="4">
    <source>
        <dbReference type="PROSITE-ProRule" id="PRU00267"/>
    </source>
</evidence>
<accession>A0AA39QYH3</accession>
<dbReference type="PANTHER" id="PTHR10270">
    <property type="entry name" value="SOX TRANSCRIPTION FACTOR"/>
    <property type="match status" value="1"/>
</dbReference>
<keyword evidence="4" id="KW-0539">Nucleus</keyword>
<gene>
    <name evidence="7" type="ORF">JMJ35_007432</name>
</gene>
<feature type="compositionally biased region" description="Basic residues" evidence="5">
    <location>
        <begin position="180"/>
        <end position="196"/>
    </location>
</feature>
<dbReference type="PANTHER" id="PTHR10270:SF161">
    <property type="entry name" value="SEX-DETERMINING REGION Y PROTEIN"/>
    <property type="match status" value="1"/>
</dbReference>
<comment type="caution">
    <text evidence="7">The sequence shown here is derived from an EMBL/GenBank/DDBJ whole genome shotgun (WGS) entry which is preliminary data.</text>
</comment>
<dbReference type="Pfam" id="PF00505">
    <property type="entry name" value="HMG_box"/>
    <property type="match status" value="1"/>
</dbReference>
<organism evidence="7 8">
    <name type="scientific">Cladonia borealis</name>
    <dbReference type="NCBI Taxonomy" id="184061"/>
    <lineage>
        <taxon>Eukaryota</taxon>
        <taxon>Fungi</taxon>
        <taxon>Dikarya</taxon>
        <taxon>Ascomycota</taxon>
        <taxon>Pezizomycotina</taxon>
        <taxon>Lecanoromycetes</taxon>
        <taxon>OSLEUM clade</taxon>
        <taxon>Lecanoromycetidae</taxon>
        <taxon>Lecanorales</taxon>
        <taxon>Lecanorineae</taxon>
        <taxon>Cladoniaceae</taxon>
        <taxon>Cladonia</taxon>
    </lineage>
</organism>
<keyword evidence="2 4" id="KW-0238">DNA-binding</keyword>
<dbReference type="GO" id="GO:0001228">
    <property type="term" value="F:DNA-binding transcription activator activity, RNA polymerase II-specific"/>
    <property type="evidence" value="ECO:0007669"/>
    <property type="project" value="TreeGrafter"/>
</dbReference>
<feature type="compositionally biased region" description="Polar residues" evidence="5">
    <location>
        <begin position="197"/>
        <end position="210"/>
    </location>
</feature>
<feature type="domain" description="HMG box" evidence="6">
    <location>
        <begin position="110"/>
        <end position="178"/>
    </location>
</feature>
<evidence type="ECO:0000313" key="7">
    <source>
        <dbReference type="EMBL" id="KAK0510038.1"/>
    </source>
</evidence>
<evidence type="ECO:0000259" key="6">
    <source>
        <dbReference type="PROSITE" id="PS50118"/>
    </source>
</evidence>
<dbReference type="Gene3D" id="1.10.30.10">
    <property type="entry name" value="High mobility group box domain"/>
    <property type="match status" value="1"/>
</dbReference>
<keyword evidence="8" id="KW-1185">Reference proteome</keyword>
<feature type="region of interest" description="Disordered" evidence="5">
    <location>
        <begin position="173"/>
        <end position="231"/>
    </location>
</feature>
<dbReference type="GO" id="GO:0030154">
    <property type="term" value="P:cell differentiation"/>
    <property type="evidence" value="ECO:0007669"/>
    <property type="project" value="TreeGrafter"/>
</dbReference>